<proteinExistence type="predicted"/>
<keyword evidence="4" id="KW-1185">Reference proteome</keyword>
<keyword evidence="2" id="KW-0472">Membrane</keyword>
<name>A0A8J7JF28_9CYAN</name>
<protein>
    <submittedName>
        <fullName evidence="3">Uncharacterized protein</fullName>
    </submittedName>
</protein>
<evidence type="ECO:0000256" key="1">
    <source>
        <dbReference type="SAM" id="MobiDB-lite"/>
    </source>
</evidence>
<keyword evidence="2" id="KW-0812">Transmembrane</keyword>
<evidence type="ECO:0000256" key="2">
    <source>
        <dbReference type="SAM" id="Phobius"/>
    </source>
</evidence>
<feature type="region of interest" description="Disordered" evidence="1">
    <location>
        <begin position="125"/>
        <end position="145"/>
    </location>
</feature>
<dbReference type="EMBL" id="JADEWZ010000077">
    <property type="protein sequence ID" value="MBE9119065.1"/>
    <property type="molecule type" value="Genomic_DNA"/>
</dbReference>
<dbReference type="Proteomes" id="UP000654482">
    <property type="component" value="Unassembled WGS sequence"/>
</dbReference>
<comment type="caution">
    <text evidence="3">The sequence shown here is derived from an EMBL/GenBank/DDBJ whole genome shotgun (WGS) entry which is preliminary data.</text>
</comment>
<organism evidence="3 4">
    <name type="scientific">Lusitaniella coriacea LEGE 07157</name>
    <dbReference type="NCBI Taxonomy" id="945747"/>
    <lineage>
        <taxon>Bacteria</taxon>
        <taxon>Bacillati</taxon>
        <taxon>Cyanobacteriota</taxon>
        <taxon>Cyanophyceae</taxon>
        <taxon>Spirulinales</taxon>
        <taxon>Lusitaniellaceae</taxon>
        <taxon>Lusitaniella</taxon>
    </lineage>
</organism>
<sequence>MHDFRDKLLRDPDNTRLGLKDDYINLAKLTALDVIVISSPVILGILGVAMIFTPLWVANAPDKFLTRIQDGGFTLLLLTALMVGGRIVESVVIQVIRARFQVRLPFTKLEIAVLKQAVAQRIRNRRDGTKQISQDSTGRGSWGEP</sequence>
<feature type="transmembrane region" description="Helical" evidence="2">
    <location>
        <begin position="72"/>
        <end position="96"/>
    </location>
</feature>
<dbReference type="RefSeq" id="WP_194032159.1">
    <property type="nucleotide sequence ID" value="NZ_JADEWZ010000077.1"/>
</dbReference>
<evidence type="ECO:0000313" key="3">
    <source>
        <dbReference type="EMBL" id="MBE9119065.1"/>
    </source>
</evidence>
<gene>
    <name evidence="3" type="ORF">IQ249_24725</name>
</gene>
<accession>A0A8J7JF28</accession>
<evidence type="ECO:0000313" key="4">
    <source>
        <dbReference type="Proteomes" id="UP000654482"/>
    </source>
</evidence>
<feature type="transmembrane region" description="Helical" evidence="2">
    <location>
        <begin position="29"/>
        <end position="52"/>
    </location>
</feature>
<feature type="compositionally biased region" description="Polar residues" evidence="1">
    <location>
        <begin position="130"/>
        <end position="139"/>
    </location>
</feature>
<dbReference type="AlphaFoldDB" id="A0A8J7JF28"/>
<keyword evidence="2" id="KW-1133">Transmembrane helix</keyword>
<reference evidence="3" key="1">
    <citation type="submission" date="2020-10" db="EMBL/GenBank/DDBJ databases">
        <authorList>
            <person name="Castelo-Branco R."/>
            <person name="Eusebio N."/>
            <person name="Adriana R."/>
            <person name="Vieira A."/>
            <person name="Brugerolle De Fraissinette N."/>
            <person name="Rezende De Castro R."/>
            <person name="Schneider M.P."/>
            <person name="Vasconcelos V."/>
            <person name="Leao P.N."/>
        </authorList>
    </citation>
    <scope>NUCLEOTIDE SEQUENCE</scope>
    <source>
        <strain evidence="3">LEGE 07157</strain>
    </source>
</reference>